<proteinExistence type="predicted"/>
<dbReference type="EMBL" id="FNJN01000004">
    <property type="protein sequence ID" value="SDP14005.1"/>
    <property type="molecule type" value="Genomic_DNA"/>
</dbReference>
<reference evidence="1 2" key="1">
    <citation type="submission" date="2016-10" db="EMBL/GenBank/DDBJ databases">
        <authorList>
            <person name="de Groot N.N."/>
        </authorList>
    </citation>
    <scope>NUCLEOTIDE SEQUENCE [LARGE SCALE GENOMIC DNA]</scope>
    <source>
        <strain evidence="1 2">StLB037</strain>
    </source>
</reference>
<organism evidence="1 2">
    <name type="scientific">Microbacterium testaceum (strain StLB037)</name>
    <dbReference type="NCBI Taxonomy" id="979556"/>
    <lineage>
        <taxon>Bacteria</taxon>
        <taxon>Bacillati</taxon>
        <taxon>Actinomycetota</taxon>
        <taxon>Actinomycetes</taxon>
        <taxon>Micrococcales</taxon>
        <taxon>Microbacteriaceae</taxon>
        <taxon>Microbacterium</taxon>
    </lineage>
</organism>
<dbReference type="Proteomes" id="UP000186456">
    <property type="component" value="Unassembled WGS sequence"/>
</dbReference>
<dbReference type="AlphaFoldDB" id="A0A1H0QAC0"/>
<accession>A0A1H0QAC0</accession>
<evidence type="ECO:0000313" key="1">
    <source>
        <dbReference type="EMBL" id="SDP14005.1"/>
    </source>
</evidence>
<evidence type="ECO:0000313" key="2">
    <source>
        <dbReference type="Proteomes" id="UP000186456"/>
    </source>
</evidence>
<dbReference type="RefSeq" id="WP_074695764.1">
    <property type="nucleotide sequence ID" value="NZ_FNJN01000004.1"/>
</dbReference>
<sequence>MTVDGSVGVIAAPEAGASVLTGPAQAASDIGGLNITAACKAWLGNDWSAVTVNASDPYGWRCVKPGSSVAVSGKAAMDDVCRINHGAGAYAVLTYSSSYGWRCYR</sequence>
<name>A0A1H0QAC0_MICTS</name>
<protein>
    <submittedName>
        <fullName evidence="1">Uncharacterized protein</fullName>
    </submittedName>
</protein>
<gene>
    <name evidence="1" type="ORF">SAMN04487788_2315</name>
</gene>